<feature type="compositionally biased region" description="Acidic residues" evidence="1">
    <location>
        <begin position="197"/>
        <end position="209"/>
    </location>
</feature>
<feature type="region of interest" description="Disordered" evidence="1">
    <location>
        <begin position="172"/>
        <end position="215"/>
    </location>
</feature>
<dbReference type="AlphaFoldDB" id="A0AA38HB97"/>
<dbReference type="EMBL" id="JAKWFO010000003">
    <property type="protein sequence ID" value="KAI9637988.1"/>
    <property type="molecule type" value="Genomic_DNA"/>
</dbReference>
<gene>
    <name evidence="2" type="ORF">MKK02DRAFT_42371</name>
</gene>
<evidence type="ECO:0000313" key="2">
    <source>
        <dbReference type="EMBL" id="KAI9637988.1"/>
    </source>
</evidence>
<protein>
    <submittedName>
        <fullName evidence="2">Uncharacterized protein</fullName>
    </submittedName>
</protein>
<dbReference type="Proteomes" id="UP001164286">
    <property type="component" value="Unassembled WGS sequence"/>
</dbReference>
<name>A0AA38HB97_9TREE</name>
<proteinExistence type="predicted"/>
<dbReference type="GeneID" id="77731157"/>
<accession>A0AA38HB97</accession>
<evidence type="ECO:0000256" key="1">
    <source>
        <dbReference type="SAM" id="MobiDB-lite"/>
    </source>
</evidence>
<sequence length="215" mass="22182">MSSTHTASATQAELEYLVYSVLTCRRQFIHLVGHLLGELRASRASRASSATTISMDLHEHIGGALQASAATSSPGAYHTPPKSPSKPTTLLDMIAAETSPGCKRKRSITHIGSISIASITPSAKSALDISCSTIYSGTLAKGAGDGRKVVTRKRIGLGRLFKGLGVQGGCVDADGASDGSGSGSGNGSQEDEKMQDESDEDSDSDDDDLVVIISG</sequence>
<dbReference type="RefSeq" id="XP_052947765.1">
    <property type="nucleotide sequence ID" value="XM_053091952.1"/>
</dbReference>
<reference evidence="2" key="1">
    <citation type="journal article" date="2022" name="G3 (Bethesda)">
        <title>High quality genome of the basidiomycete yeast Dioszegia hungarica PDD-24b-2 isolated from cloud water.</title>
        <authorList>
            <person name="Jarrige D."/>
            <person name="Haridas S."/>
            <person name="Bleykasten-Grosshans C."/>
            <person name="Joly M."/>
            <person name="Nadalig T."/>
            <person name="Sancelme M."/>
            <person name="Vuilleumier S."/>
            <person name="Grigoriev I.V."/>
            <person name="Amato P."/>
            <person name="Bringel F."/>
        </authorList>
    </citation>
    <scope>NUCLEOTIDE SEQUENCE</scope>
    <source>
        <strain evidence="2">PDD-24b-2</strain>
    </source>
</reference>
<organism evidence="2 3">
    <name type="scientific">Dioszegia hungarica</name>
    <dbReference type="NCBI Taxonomy" id="4972"/>
    <lineage>
        <taxon>Eukaryota</taxon>
        <taxon>Fungi</taxon>
        <taxon>Dikarya</taxon>
        <taxon>Basidiomycota</taxon>
        <taxon>Agaricomycotina</taxon>
        <taxon>Tremellomycetes</taxon>
        <taxon>Tremellales</taxon>
        <taxon>Bulleribasidiaceae</taxon>
        <taxon>Dioszegia</taxon>
    </lineage>
</organism>
<keyword evidence="3" id="KW-1185">Reference proteome</keyword>
<comment type="caution">
    <text evidence="2">The sequence shown here is derived from an EMBL/GenBank/DDBJ whole genome shotgun (WGS) entry which is preliminary data.</text>
</comment>
<evidence type="ECO:0000313" key="3">
    <source>
        <dbReference type="Proteomes" id="UP001164286"/>
    </source>
</evidence>